<dbReference type="InterPro" id="IPR027640">
    <property type="entry name" value="Kinesin-like_fam"/>
</dbReference>
<dbReference type="AlphaFoldDB" id="A0A5E4Q7I4"/>
<keyword evidence="2" id="KW-1185">Reference proteome</keyword>
<dbReference type="PANTHER" id="PTHR21608:SF7">
    <property type="entry name" value="KINESIN-LIKE PROTEIN CG14535"/>
    <property type="match status" value="1"/>
</dbReference>
<sequence length="82" mass="9351">MLLFQTEICSSALTDVINAVVNGTDGCLFCFGHAGLVWEVLPLFIRPLGRKFRGVQEFASKWENRRFLIESFINRDLSVGWN</sequence>
<dbReference type="Proteomes" id="UP000324832">
    <property type="component" value="Unassembled WGS sequence"/>
</dbReference>
<dbReference type="EMBL" id="FZQP02001548">
    <property type="protein sequence ID" value="VVC93158.1"/>
    <property type="molecule type" value="Genomic_DNA"/>
</dbReference>
<evidence type="ECO:0000313" key="1">
    <source>
        <dbReference type="EMBL" id="VVC93158.1"/>
    </source>
</evidence>
<name>A0A5E4Q7I4_9NEOP</name>
<proteinExistence type="predicted"/>
<reference evidence="1 2" key="1">
    <citation type="submission" date="2017-07" db="EMBL/GenBank/DDBJ databases">
        <authorList>
            <person name="Talla V."/>
            <person name="Backstrom N."/>
        </authorList>
    </citation>
    <scope>NUCLEOTIDE SEQUENCE [LARGE SCALE GENOMIC DNA]</scope>
</reference>
<dbReference type="GO" id="GO:0003777">
    <property type="term" value="F:microtubule motor activity"/>
    <property type="evidence" value="ECO:0007669"/>
    <property type="project" value="InterPro"/>
</dbReference>
<accession>A0A5E4Q7I4</accession>
<gene>
    <name evidence="1" type="ORF">LSINAPIS_LOCUS5407</name>
</gene>
<evidence type="ECO:0000313" key="2">
    <source>
        <dbReference type="Proteomes" id="UP000324832"/>
    </source>
</evidence>
<protein>
    <submittedName>
        <fullName evidence="1">Uncharacterized protein</fullName>
    </submittedName>
</protein>
<organism evidence="1 2">
    <name type="scientific">Leptidea sinapis</name>
    <dbReference type="NCBI Taxonomy" id="189913"/>
    <lineage>
        <taxon>Eukaryota</taxon>
        <taxon>Metazoa</taxon>
        <taxon>Ecdysozoa</taxon>
        <taxon>Arthropoda</taxon>
        <taxon>Hexapoda</taxon>
        <taxon>Insecta</taxon>
        <taxon>Pterygota</taxon>
        <taxon>Neoptera</taxon>
        <taxon>Endopterygota</taxon>
        <taxon>Lepidoptera</taxon>
        <taxon>Glossata</taxon>
        <taxon>Ditrysia</taxon>
        <taxon>Papilionoidea</taxon>
        <taxon>Pieridae</taxon>
        <taxon>Dismorphiinae</taxon>
        <taxon>Leptidea</taxon>
    </lineage>
</organism>
<dbReference type="PANTHER" id="PTHR21608">
    <property type="entry name" value="KINESIN-LIKE PROTEIN CG14535"/>
    <property type="match status" value="1"/>
</dbReference>
<dbReference type="GO" id="GO:0007018">
    <property type="term" value="P:microtubule-based movement"/>
    <property type="evidence" value="ECO:0007669"/>
    <property type="project" value="InterPro"/>
</dbReference>